<reference evidence="2 3" key="1">
    <citation type="journal article" date="2021" name="BMC Genomics">
        <title>Telomere-to-telomere genome assembly of asparaginase-producing Trichoderma simmonsii.</title>
        <authorList>
            <person name="Chung D."/>
            <person name="Kwon Y.M."/>
            <person name="Yang Y."/>
        </authorList>
    </citation>
    <scope>NUCLEOTIDE SEQUENCE [LARGE SCALE GENOMIC DNA]</scope>
    <source>
        <strain evidence="2 3">GH-Sj1</strain>
    </source>
</reference>
<sequence length="147" mass="16013">MKHKPPAPAPAPVLVYLILIVNNTIPPGTQYSPPAAHDCILWAPVRSIHLPLWYLDAPGKCPSAGQCLNEAQSACVTATERARLDLPHDPGPPLSFPLNSAIHNPHITQIKSVTHGDLDPNISFPFSPDIHHGHAFSMPQVEYIYLT</sequence>
<feature type="signal peptide" evidence="1">
    <location>
        <begin position="1"/>
        <end position="30"/>
    </location>
</feature>
<dbReference type="AlphaFoldDB" id="A0A8G0LEM0"/>
<dbReference type="EMBL" id="CP075867">
    <property type="protein sequence ID" value="QYT00942.1"/>
    <property type="molecule type" value="Genomic_DNA"/>
</dbReference>
<evidence type="ECO:0000256" key="1">
    <source>
        <dbReference type="SAM" id="SignalP"/>
    </source>
</evidence>
<evidence type="ECO:0000313" key="2">
    <source>
        <dbReference type="EMBL" id="QYT00942.1"/>
    </source>
</evidence>
<proteinExistence type="predicted"/>
<accession>A0A8G0LEM0</accession>
<keyword evidence="3" id="KW-1185">Reference proteome</keyword>
<dbReference type="Proteomes" id="UP000826661">
    <property type="component" value="Chromosome IV"/>
</dbReference>
<keyword evidence="1" id="KW-0732">Signal</keyword>
<feature type="chain" id="PRO_5034277848" evidence="1">
    <location>
        <begin position="31"/>
        <end position="147"/>
    </location>
</feature>
<evidence type="ECO:0000313" key="3">
    <source>
        <dbReference type="Proteomes" id="UP000826661"/>
    </source>
</evidence>
<gene>
    <name evidence="2" type="ORF">H0G86_008002</name>
</gene>
<name>A0A8G0LEM0_9HYPO</name>
<organism evidence="2 3">
    <name type="scientific">Trichoderma simmonsii</name>
    <dbReference type="NCBI Taxonomy" id="1491479"/>
    <lineage>
        <taxon>Eukaryota</taxon>
        <taxon>Fungi</taxon>
        <taxon>Dikarya</taxon>
        <taxon>Ascomycota</taxon>
        <taxon>Pezizomycotina</taxon>
        <taxon>Sordariomycetes</taxon>
        <taxon>Hypocreomycetidae</taxon>
        <taxon>Hypocreales</taxon>
        <taxon>Hypocreaceae</taxon>
        <taxon>Trichoderma</taxon>
    </lineage>
</organism>
<protein>
    <submittedName>
        <fullName evidence="2">Uncharacterized protein</fullName>
    </submittedName>
</protein>